<dbReference type="InterPro" id="IPR036086">
    <property type="entry name" value="ParB/Sulfiredoxin_sf"/>
</dbReference>
<accession>A0A1Y5T451</accession>
<organism evidence="4 5">
    <name type="scientific">Roseisalinus antarcticus</name>
    <dbReference type="NCBI Taxonomy" id="254357"/>
    <lineage>
        <taxon>Bacteria</taxon>
        <taxon>Pseudomonadati</taxon>
        <taxon>Pseudomonadota</taxon>
        <taxon>Alphaproteobacteria</taxon>
        <taxon>Rhodobacterales</taxon>
        <taxon>Roseobacteraceae</taxon>
        <taxon>Roseisalinus</taxon>
    </lineage>
</organism>
<name>A0A1Y5T451_9RHOB</name>
<dbReference type="FunFam" id="3.90.1530.30:FF:000002">
    <property type="entry name" value="Chromosome partitioning protein ParB"/>
    <property type="match status" value="1"/>
</dbReference>
<feature type="domain" description="ParB-like N-terminal" evidence="3">
    <location>
        <begin position="13"/>
        <end position="114"/>
    </location>
</feature>
<evidence type="ECO:0000259" key="3">
    <source>
        <dbReference type="SMART" id="SM00470"/>
    </source>
</evidence>
<dbReference type="PANTHER" id="PTHR33375">
    <property type="entry name" value="CHROMOSOME-PARTITIONING PROTEIN PARB-RELATED"/>
    <property type="match status" value="1"/>
</dbReference>
<feature type="region of interest" description="Disordered" evidence="2">
    <location>
        <begin position="295"/>
        <end position="339"/>
    </location>
</feature>
<evidence type="ECO:0000313" key="5">
    <source>
        <dbReference type="Proteomes" id="UP000193900"/>
    </source>
</evidence>
<dbReference type="PANTHER" id="PTHR33375:SF7">
    <property type="entry name" value="CHROMOSOME 2-PARTITIONING PROTEIN PARB-RELATED"/>
    <property type="match status" value="1"/>
</dbReference>
<reference evidence="4 5" key="1">
    <citation type="submission" date="2017-03" db="EMBL/GenBank/DDBJ databases">
        <authorList>
            <person name="Afonso C.L."/>
            <person name="Miller P.J."/>
            <person name="Scott M.A."/>
            <person name="Spackman E."/>
            <person name="Goraichik I."/>
            <person name="Dimitrov K.M."/>
            <person name="Suarez D.L."/>
            <person name="Swayne D.E."/>
        </authorList>
    </citation>
    <scope>NUCLEOTIDE SEQUENCE [LARGE SCALE GENOMIC DNA]</scope>
    <source>
        <strain evidence="4 5">CECT 7023</strain>
    </source>
</reference>
<evidence type="ECO:0000313" key="4">
    <source>
        <dbReference type="EMBL" id="SLN55569.1"/>
    </source>
</evidence>
<dbReference type="AlphaFoldDB" id="A0A1Y5T451"/>
<dbReference type="EMBL" id="FWFZ01000011">
    <property type="protein sequence ID" value="SLN55569.1"/>
    <property type="molecule type" value="Genomic_DNA"/>
</dbReference>
<gene>
    <name evidence="4" type="primary">spo0C_1</name>
    <name evidence="4" type="ORF">ROA7023_02532</name>
</gene>
<protein>
    <submittedName>
        <fullName evidence="4">Chromosome-partitioning protein Spo0J</fullName>
    </submittedName>
</protein>
<dbReference type="SMART" id="SM00470">
    <property type="entry name" value="ParB"/>
    <property type="match status" value="1"/>
</dbReference>
<dbReference type="GO" id="GO:0007059">
    <property type="term" value="P:chromosome segregation"/>
    <property type="evidence" value="ECO:0007669"/>
    <property type="project" value="TreeGrafter"/>
</dbReference>
<dbReference type="InterPro" id="IPR050336">
    <property type="entry name" value="Chromosome_partition/occlusion"/>
</dbReference>
<dbReference type="CDD" id="cd16406">
    <property type="entry name" value="ParB_N_like"/>
    <property type="match status" value="1"/>
</dbReference>
<comment type="similarity">
    <text evidence="1">Belongs to the ParB family.</text>
</comment>
<feature type="region of interest" description="Disordered" evidence="2">
    <location>
        <begin position="352"/>
        <end position="417"/>
    </location>
</feature>
<dbReference type="SUPFAM" id="SSF109709">
    <property type="entry name" value="KorB DNA-binding domain-like"/>
    <property type="match status" value="1"/>
</dbReference>
<evidence type="ECO:0000256" key="1">
    <source>
        <dbReference type="ARBA" id="ARBA00006295"/>
    </source>
</evidence>
<dbReference type="InterPro" id="IPR003115">
    <property type="entry name" value="ParB_N"/>
</dbReference>
<keyword evidence="5" id="KW-1185">Reference proteome</keyword>
<dbReference type="GO" id="GO:0005694">
    <property type="term" value="C:chromosome"/>
    <property type="evidence" value="ECO:0007669"/>
    <property type="project" value="TreeGrafter"/>
</dbReference>
<dbReference type="Proteomes" id="UP000193900">
    <property type="component" value="Unassembled WGS sequence"/>
</dbReference>
<dbReference type="Gene3D" id="1.10.10.2830">
    <property type="match status" value="1"/>
</dbReference>
<dbReference type="Gene3D" id="3.90.1530.30">
    <property type="match status" value="1"/>
</dbReference>
<dbReference type="Pfam" id="PF02195">
    <property type="entry name" value="ParB_N"/>
    <property type="match status" value="1"/>
</dbReference>
<dbReference type="FunFam" id="1.10.10.2830:FF:000001">
    <property type="entry name" value="Chromosome partitioning protein ParB"/>
    <property type="match status" value="1"/>
</dbReference>
<dbReference type="SUPFAM" id="SSF110849">
    <property type="entry name" value="ParB/Sulfiredoxin"/>
    <property type="match status" value="1"/>
</dbReference>
<evidence type="ECO:0000256" key="2">
    <source>
        <dbReference type="SAM" id="MobiDB-lite"/>
    </source>
</evidence>
<sequence>MTKQQKITLSASRDIPFNKLMLSQSNVRHVKAGVSIEELAKDIAWRTLLSSITVRLVLDDSGAETGMYTIPAGGRRFRALELLVKQKRMNKTALVPCIVRMDGLAEEDSLAENIQRAPLHPLDQFRAFQTMREKGRTEEEIAAAFFVSASMAKQRLKLAAVAPSLLDAYAEEEMTLDQLMAFTVNSDHARQEQVWEGLQRHYSRQPYEIRRMLTEGAVRASDKRAQFVGLDDYVEAGGDILRDLFQQDDGGWLQDAALLDVMVREKLAEEAEVVRAEGWKWVEVDTEFPYGHNRAAWRPSGPDRPEHGYHHPKGRAGRSAQVSQPAADGQSPGHQTASFSRLTRRRAAALGHGPADVGHLGGTLSRRARPHRAEPSRRQRAGTITRTARTGRIRGPVRRTGNPDRGGHYAHRAAQCL</sequence>
<proteinExistence type="inferred from homology"/>